<accession>A0A0F9LY15</accession>
<gene>
    <name evidence="1" type="ORF">LCGC14_1222550</name>
</gene>
<organism evidence="1">
    <name type="scientific">marine sediment metagenome</name>
    <dbReference type="NCBI Taxonomy" id="412755"/>
    <lineage>
        <taxon>unclassified sequences</taxon>
        <taxon>metagenomes</taxon>
        <taxon>ecological metagenomes</taxon>
    </lineage>
</organism>
<dbReference type="AlphaFoldDB" id="A0A0F9LY15"/>
<name>A0A0F9LY15_9ZZZZ</name>
<dbReference type="EMBL" id="LAZR01006450">
    <property type="protein sequence ID" value="KKM92031.1"/>
    <property type="molecule type" value="Genomic_DNA"/>
</dbReference>
<reference evidence="1" key="1">
    <citation type="journal article" date="2015" name="Nature">
        <title>Complex archaea that bridge the gap between prokaryotes and eukaryotes.</title>
        <authorList>
            <person name="Spang A."/>
            <person name="Saw J.H."/>
            <person name="Jorgensen S.L."/>
            <person name="Zaremba-Niedzwiedzka K."/>
            <person name="Martijn J."/>
            <person name="Lind A.E."/>
            <person name="van Eijk R."/>
            <person name="Schleper C."/>
            <person name="Guy L."/>
            <person name="Ettema T.J."/>
        </authorList>
    </citation>
    <scope>NUCLEOTIDE SEQUENCE</scope>
</reference>
<comment type="caution">
    <text evidence="1">The sequence shown here is derived from an EMBL/GenBank/DDBJ whole genome shotgun (WGS) entry which is preliminary data.</text>
</comment>
<proteinExistence type="predicted"/>
<sequence>MTIISFHKRIHKARFRQKIPKKRFGMKTKSYIPRRIVRINKGRISIFKIRTPRIKLFKWKPKDPLQYFRSFSSFYTLPSHRIRDIQIQKKKKSFNVKKSFKPKTLKKTYKQKYKPFIRDKSMDHIFKGENWKKTAKEWKRQSTFLYPWRKNKYLTNLSEYVGKPKWGGPRDMSGRKYTNYGPYPKPLGPKLVFDIVPTRELLTAFKLISIYGTAMTKRIKKRTKDVIKDVRSKLLKYAKVVIDRYVPKETGELQDSMTDSLLKSKVMGWRLKIEMEADVPWAGVANRMPEKKIRHPKKDARGRSIIQIGRRSRKILYDPYAQKGSYNLILMLLKKKAKKLIYDMITKLIQIWTISKMTGIYKPPPTRKKYIKVHSQPSGHFIRVKEVVRNRAWTSYYNRDVPRIYPGGHYTVPDPMSLREKHELREVRRRQQQTRKYRKGKQVSVAPSRKIIKSFFRVKGLLKTTIKR</sequence>
<evidence type="ECO:0000313" key="1">
    <source>
        <dbReference type="EMBL" id="KKM92031.1"/>
    </source>
</evidence>
<protein>
    <submittedName>
        <fullName evidence="1">Uncharacterized protein</fullName>
    </submittedName>
</protein>